<keyword evidence="1" id="KW-0812">Transmembrane</keyword>
<feature type="transmembrane region" description="Helical" evidence="1">
    <location>
        <begin position="161"/>
        <end position="184"/>
    </location>
</feature>
<accession>A0ABU6DJN3</accession>
<sequence>MDITLDPPIVAAIITGFVAAVGLLIQSFLSISKNAYDKKTNFEKTLIDKLEKIYSPLHMAFNISSEQEYLINDQIEGLVNKYGHLLSSNLLDDIKELIKIEKDQQKVIKYYPKTKSSVEYPELRRKIIEITRKEFSELQNVHDKNFHSYKKRITVSLPDKIGFSVIKLCIGLTLLVYLFVIFWWVFRNKTLQDVAIVILVVLFTIALITTIIGVSFIVSIVSEQLIVRTGKLKRQFREYDYVPVTAEYMCKKCRTVDRKIKYSIFSYCTNHHSAFETFKGFWFNYKWKVVPEKQIRTQLDQRDLTL</sequence>
<keyword evidence="1" id="KW-0472">Membrane</keyword>
<feature type="transmembrane region" description="Helical" evidence="1">
    <location>
        <begin position="196"/>
        <end position="221"/>
    </location>
</feature>
<dbReference type="EMBL" id="JAROBY010000063">
    <property type="protein sequence ID" value="MEB4797966.1"/>
    <property type="molecule type" value="Genomic_DNA"/>
</dbReference>
<reference evidence="2 3" key="1">
    <citation type="submission" date="2023-03" db="EMBL/GenBank/DDBJ databases">
        <title>Bacillus Genome Sequencing.</title>
        <authorList>
            <person name="Dunlap C."/>
        </authorList>
    </citation>
    <scope>NUCLEOTIDE SEQUENCE [LARGE SCALE GENOMIC DNA]</scope>
    <source>
        <strain evidence="2 3">NRS-1351</strain>
    </source>
</reference>
<organism evidence="2 3">
    <name type="scientific">Paenibacillus chondroitinus</name>
    <dbReference type="NCBI Taxonomy" id="59842"/>
    <lineage>
        <taxon>Bacteria</taxon>
        <taxon>Bacillati</taxon>
        <taxon>Bacillota</taxon>
        <taxon>Bacilli</taxon>
        <taxon>Bacillales</taxon>
        <taxon>Paenibacillaceae</taxon>
        <taxon>Paenibacillus</taxon>
    </lineage>
</organism>
<dbReference type="Proteomes" id="UP001355653">
    <property type="component" value="Unassembled WGS sequence"/>
</dbReference>
<name>A0ABU6DJN3_9BACL</name>
<evidence type="ECO:0000313" key="3">
    <source>
        <dbReference type="Proteomes" id="UP001355653"/>
    </source>
</evidence>
<dbReference type="RefSeq" id="WP_127455629.1">
    <property type="nucleotide sequence ID" value="NZ_JAROBY010000063.1"/>
</dbReference>
<keyword evidence="3" id="KW-1185">Reference proteome</keyword>
<gene>
    <name evidence="2" type="ORF">P5G65_29090</name>
</gene>
<proteinExistence type="predicted"/>
<comment type="caution">
    <text evidence="2">The sequence shown here is derived from an EMBL/GenBank/DDBJ whole genome shotgun (WGS) entry which is preliminary data.</text>
</comment>
<evidence type="ECO:0000256" key="1">
    <source>
        <dbReference type="SAM" id="Phobius"/>
    </source>
</evidence>
<keyword evidence="1" id="KW-1133">Transmembrane helix</keyword>
<feature type="transmembrane region" description="Helical" evidence="1">
    <location>
        <begin position="12"/>
        <end position="31"/>
    </location>
</feature>
<evidence type="ECO:0000313" key="2">
    <source>
        <dbReference type="EMBL" id="MEB4797966.1"/>
    </source>
</evidence>
<protein>
    <submittedName>
        <fullName evidence="2">Uncharacterized protein</fullName>
    </submittedName>
</protein>